<dbReference type="SUPFAM" id="SSF58104">
    <property type="entry name" value="Methyl-accepting chemotaxis protein (MCP) signaling domain"/>
    <property type="match status" value="1"/>
</dbReference>
<dbReference type="GO" id="GO:0016020">
    <property type="term" value="C:membrane"/>
    <property type="evidence" value="ECO:0007669"/>
    <property type="project" value="UniProtKB-SubCell"/>
</dbReference>
<keyword evidence="4" id="KW-0807">Transducer</keyword>
<dbReference type="InterPro" id="IPR000700">
    <property type="entry name" value="PAS-assoc_C"/>
</dbReference>
<dbReference type="SUPFAM" id="SSF55785">
    <property type="entry name" value="PYP-like sensor domain (PAS domain)"/>
    <property type="match status" value="2"/>
</dbReference>
<dbReference type="PANTHER" id="PTHR43531:SF11">
    <property type="entry name" value="METHYL-ACCEPTING CHEMOTAXIS PROTEIN 3"/>
    <property type="match status" value="1"/>
</dbReference>
<comment type="caution">
    <text evidence="10">The sequence shown here is derived from an EMBL/GenBank/DDBJ whole genome shotgun (WGS) entry which is preliminary data.</text>
</comment>
<comment type="similarity">
    <text evidence="3">Belongs to the methyl-accepting chemotaxis (MCP) protein family.</text>
</comment>
<feature type="domain" description="HAMP" evidence="8">
    <location>
        <begin position="244"/>
        <end position="296"/>
    </location>
</feature>
<evidence type="ECO:0000313" key="12">
    <source>
        <dbReference type="Proteomes" id="UP000544107"/>
    </source>
</evidence>
<feature type="domain" description="PAS" evidence="6">
    <location>
        <begin position="139"/>
        <end position="174"/>
    </location>
</feature>
<dbReference type="Gene3D" id="1.10.287.950">
    <property type="entry name" value="Methyl-accepting chemotaxis protein"/>
    <property type="match status" value="1"/>
</dbReference>
<feature type="domain" description="PAC" evidence="7">
    <location>
        <begin position="203"/>
        <end position="255"/>
    </location>
</feature>
<dbReference type="InterPro" id="IPR013655">
    <property type="entry name" value="PAS_fold_3"/>
</dbReference>
<evidence type="ECO:0000259" key="7">
    <source>
        <dbReference type="PROSITE" id="PS50113"/>
    </source>
</evidence>
<dbReference type="PROSITE" id="PS50113">
    <property type="entry name" value="PAC"/>
    <property type="match status" value="1"/>
</dbReference>
<dbReference type="GO" id="GO:0007165">
    <property type="term" value="P:signal transduction"/>
    <property type="evidence" value="ECO:0007669"/>
    <property type="project" value="UniProtKB-KW"/>
</dbReference>
<evidence type="ECO:0000259" key="8">
    <source>
        <dbReference type="PROSITE" id="PS50885"/>
    </source>
</evidence>
<dbReference type="InterPro" id="IPR035965">
    <property type="entry name" value="PAS-like_dom_sf"/>
</dbReference>
<dbReference type="GO" id="GO:0004888">
    <property type="term" value="F:transmembrane signaling receptor activity"/>
    <property type="evidence" value="ECO:0007669"/>
    <property type="project" value="InterPro"/>
</dbReference>
<evidence type="ECO:0000259" key="5">
    <source>
        <dbReference type="PROSITE" id="PS50111"/>
    </source>
</evidence>
<proteinExistence type="inferred from homology"/>
<dbReference type="Proteomes" id="UP000185598">
    <property type="component" value="Unassembled WGS sequence"/>
</dbReference>
<dbReference type="Proteomes" id="UP000544107">
    <property type="component" value="Unassembled WGS sequence"/>
</dbReference>
<dbReference type="InterPro" id="IPR000014">
    <property type="entry name" value="PAS"/>
</dbReference>
<dbReference type="PROSITE" id="PS50111">
    <property type="entry name" value="CHEMOTAXIS_TRANSDUC_2"/>
    <property type="match status" value="1"/>
</dbReference>
<comment type="subcellular location">
    <subcellularLocation>
        <location evidence="1">Membrane</location>
    </subcellularLocation>
</comment>
<evidence type="ECO:0000256" key="2">
    <source>
        <dbReference type="ARBA" id="ARBA00022500"/>
    </source>
</evidence>
<dbReference type="CDD" id="cd11386">
    <property type="entry name" value="MCP_signal"/>
    <property type="match status" value="1"/>
</dbReference>
<accession>A0A1Q9A3C1</accession>
<dbReference type="CDD" id="cd00130">
    <property type="entry name" value="PAS"/>
    <property type="match status" value="2"/>
</dbReference>
<dbReference type="GO" id="GO:0006935">
    <property type="term" value="P:chemotaxis"/>
    <property type="evidence" value="ECO:0007669"/>
    <property type="project" value="UniProtKB-KW"/>
</dbReference>
<dbReference type="Pfam" id="PF08447">
    <property type="entry name" value="PAS_3"/>
    <property type="match status" value="2"/>
</dbReference>
<dbReference type="RefSeq" id="WP_075614873.1">
    <property type="nucleotide sequence ID" value="NZ_JACIED010000001.1"/>
</dbReference>
<evidence type="ECO:0000313" key="11">
    <source>
        <dbReference type="Proteomes" id="UP000185598"/>
    </source>
</evidence>
<dbReference type="STRING" id="887144.BJF91_18445"/>
<dbReference type="PANTHER" id="PTHR43531">
    <property type="entry name" value="PROTEIN ICFG"/>
    <property type="match status" value="1"/>
</dbReference>
<evidence type="ECO:0000256" key="4">
    <source>
        <dbReference type="PROSITE-ProRule" id="PRU00284"/>
    </source>
</evidence>
<dbReference type="EMBL" id="MKIN01000022">
    <property type="protein sequence ID" value="OLP49081.1"/>
    <property type="molecule type" value="Genomic_DNA"/>
</dbReference>
<dbReference type="SMART" id="SM00091">
    <property type="entry name" value="PAS"/>
    <property type="match status" value="2"/>
</dbReference>
<dbReference type="Pfam" id="PF00015">
    <property type="entry name" value="MCPsignal"/>
    <property type="match status" value="1"/>
</dbReference>
<dbReference type="PRINTS" id="PR00260">
    <property type="entry name" value="CHEMTRNSDUCR"/>
</dbReference>
<evidence type="ECO:0000313" key="10">
    <source>
        <dbReference type="EMBL" id="OLP49081.1"/>
    </source>
</evidence>
<dbReference type="InterPro" id="IPR004089">
    <property type="entry name" value="MCPsignal_dom"/>
</dbReference>
<dbReference type="InterPro" id="IPR051310">
    <property type="entry name" value="MCP_chemotaxis"/>
</dbReference>
<keyword evidence="2" id="KW-0145">Chemotaxis</keyword>
<feature type="domain" description="Methyl-accepting transducer" evidence="5">
    <location>
        <begin position="301"/>
        <end position="530"/>
    </location>
</feature>
<dbReference type="InterPro" id="IPR004090">
    <property type="entry name" value="Chemotax_Me-accpt_rcpt"/>
</dbReference>
<dbReference type="OrthoDB" id="9765776at2"/>
<dbReference type="SMART" id="SM00283">
    <property type="entry name" value="MA"/>
    <property type="match status" value="1"/>
</dbReference>
<protein>
    <submittedName>
        <fullName evidence="9 10">Chemotaxis protein</fullName>
    </submittedName>
</protein>
<organism evidence="10 11">
    <name type="scientific">Allorhizobium taibaishanense</name>
    <dbReference type="NCBI Taxonomy" id="887144"/>
    <lineage>
        <taxon>Bacteria</taxon>
        <taxon>Pseudomonadati</taxon>
        <taxon>Pseudomonadota</taxon>
        <taxon>Alphaproteobacteria</taxon>
        <taxon>Hyphomicrobiales</taxon>
        <taxon>Rhizobiaceae</taxon>
        <taxon>Rhizobium/Agrobacterium group</taxon>
        <taxon>Allorhizobium</taxon>
    </lineage>
</organism>
<dbReference type="PROSITE" id="PS50885">
    <property type="entry name" value="HAMP"/>
    <property type="match status" value="1"/>
</dbReference>
<dbReference type="NCBIfam" id="TIGR00229">
    <property type="entry name" value="sensory_box"/>
    <property type="match status" value="2"/>
</dbReference>
<gene>
    <name evidence="10" type="ORF">BJF91_18445</name>
    <name evidence="9" type="ORF">GGQ71_000308</name>
</gene>
<keyword evidence="11" id="KW-1185">Reference proteome</keyword>
<name>A0A1Q9A3C1_9HYPH</name>
<dbReference type="AlphaFoldDB" id="A0A1Q9A3C1"/>
<dbReference type="Gene3D" id="3.30.450.20">
    <property type="entry name" value="PAS domain"/>
    <property type="match status" value="2"/>
</dbReference>
<dbReference type="EMBL" id="JACIED010000001">
    <property type="protein sequence ID" value="MBB4006072.1"/>
    <property type="molecule type" value="Genomic_DNA"/>
</dbReference>
<evidence type="ECO:0000313" key="9">
    <source>
        <dbReference type="EMBL" id="MBB4006072.1"/>
    </source>
</evidence>
<dbReference type="InterPro" id="IPR001610">
    <property type="entry name" value="PAC"/>
</dbReference>
<dbReference type="SMART" id="SM00086">
    <property type="entry name" value="PAC"/>
    <property type="match status" value="2"/>
</dbReference>
<evidence type="ECO:0000256" key="3">
    <source>
        <dbReference type="ARBA" id="ARBA00029447"/>
    </source>
</evidence>
<dbReference type="FunFam" id="1.10.287.950:FF:000001">
    <property type="entry name" value="Methyl-accepting chemotaxis sensory transducer"/>
    <property type="match status" value="1"/>
</dbReference>
<dbReference type="PROSITE" id="PS50112">
    <property type="entry name" value="PAS"/>
    <property type="match status" value="1"/>
</dbReference>
<reference evidence="10 11" key="1">
    <citation type="submission" date="2016-09" db="EMBL/GenBank/DDBJ databases">
        <title>Rhizobium oryziradicis sp. nov., isolated from the root of rice.</title>
        <authorList>
            <person name="Zhao J."/>
            <person name="Zhang X."/>
        </authorList>
    </citation>
    <scope>NUCLEOTIDE SEQUENCE [LARGE SCALE GENOMIC DNA]</scope>
    <source>
        <strain evidence="10 11">14971</strain>
    </source>
</reference>
<reference evidence="9 12" key="2">
    <citation type="submission" date="2020-08" db="EMBL/GenBank/DDBJ databases">
        <title>Genomic Encyclopedia of Type Strains, Phase IV (KMG-IV): sequencing the most valuable type-strain genomes for metagenomic binning, comparative biology and taxonomic classification.</title>
        <authorList>
            <person name="Goeker M."/>
        </authorList>
    </citation>
    <scope>NUCLEOTIDE SEQUENCE [LARGE SCALE GENOMIC DNA]</scope>
    <source>
        <strain evidence="9 12">DSM 100021</strain>
    </source>
</reference>
<dbReference type="InterPro" id="IPR003660">
    <property type="entry name" value="HAMP_dom"/>
</dbReference>
<evidence type="ECO:0000256" key="1">
    <source>
        <dbReference type="ARBA" id="ARBA00004370"/>
    </source>
</evidence>
<sequence length="558" mass="60468">MSIFGLGADARSEVVALRKSQAVIEFGLDGTILDANENFCQVIGYTLAEIKGKHHRIFVDPSEIEGPEYRQFWQNLSQGKFQRAQYRRIGKGGRDVWIEASYNPVMKGGKPFKVIKYATDITATKLKAMEDDAKLKAVSVSMAVIEFTPDGTIITANENFCTALGYAHSELVGRHHRMFCEKDYSASADYTAFWRDLASGRTMANEFRRVAKDGHDVWIQATYNPVFDAHGKVCKIVKFATDVSNRMDAIAHLGVALKALAAGDLTMTIERTFVPTMEKLRADFNEALNHLRNTINGVTISARSIASSTNEIKEAANDLSRRTEVQAASVEEAAASMEQVTTTVADSAERATEVARLMGETRVNAEQSSAIVKDAVVAMNEIEQSSGQISSILGVIDEIAFQTNLLALNAGVEAARAGEAGKGFAVVAQEVRELAQRSAASAKEIRQLINVSGKQVGRGVDLVGQTGAALDLILGQIRSIDSNVLAIVNGGREQATALREINSSVNVIDQSTQKNAAMVEETTAAAFSLAKEVEDLFHMVAQFKTEARTNAASYSRAA</sequence>
<evidence type="ECO:0000259" key="6">
    <source>
        <dbReference type="PROSITE" id="PS50112"/>
    </source>
</evidence>